<evidence type="ECO:0000256" key="3">
    <source>
        <dbReference type="ARBA" id="ARBA00022723"/>
    </source>
</evidence>
<feature type="domain" description="4Fe-4S ferredoxin-type" evidence="8">
    <location>
        <begin position="220"/>
        <end position="249"/>
    </location>
</feature>
<dbReference type="InterPro" id="IPR051684">
    <property type="entry name" value="Electron_Trans/Redox"/>
</dbReference>
<comment type="caution">
    <text evidence="9">The sequence shown here is derived from an EMBL/GenBank/DDBJ whole genome shotgun (WGS) entry which is preliminary data.</text>
</comment>
<sequence>MLLKRIRQILAVLVMLGITCYFLDFWGILSHKFHFLEHIQLGPALLSGGMIALVAAVIVIVLSLVFGRIYCSVICPLGIFQDVINRIALAFNKKKKFKYIAENKGLRISFLVFFFLVLVFNIAFLVALIEPYSIYGRFVNNLFLPVFAGINNVLAYIFNRFGNYSLYHIEVYIASVSSFIIALVSLVIIVALAFKNGRIYCNTVCPVGTMLGYVSRFALLKPYIDVEKCNGCTVCSRKCKASCIDAAKHRIDYSRCVDCFDCLTACKQGAIRYTWFPGKTTEKEIQKRETGGFASRRYFLALSSLMVATAVEAKVVPKGKISRGNSPRKQPIVPPGGLSAENFIDHCTACHLCVSKCPSKVIKPAFTEYGFSGIMLPMLSYEKGFCNFDCTLCSDICPAHALKPITREEKHKLKLGEVHFDVERCIVHTDHTSCGACSEHCPTQAVSMVKYEGELTIPHIEQDLCVGCGGCESVCPAIPQKAIYVEGLSEHGEARKIEENASERIVLEDFGF</sequence>
<evidence type="ECO:0000313" key="10">
    <source>
        <dbReference type="Proteomes" id="UP001205603"/>
    </source>
</evidence>
<dbReference type="SUPFAM" id="SSF54862">
    <property type="entry name" value="4Fe-4S ferredoxins"/>
    <property type="match status" value="2"/>
</dbReference>
<keyword evidence="7" id="KW-0812">Transmembrane</keyword>
<feature type="transmembrane region" description="Helical" evidence="7">
    <location>
        <begin position="171"/>
        <end position="194"/>
    </location>
</feature>
<keyword evidence="10" id="KW-1185">Reference proteome</keyword>
<feature type="domain" description="4Fe-4S ferredoxin-type" evidence="8">
    <location>
        <begin position="456"/>
        <end position="488"/>
    </location>
</feature>
<evidence type="ECO:0000256" key="6">
    <source>
        <dbReference type="ARBA" id="ARBA00023014"/>
    </source>
</evidence>
<feature type="transmembrane region" description="Helical" evidence="7">
    <location>
        <begin position="6"/>
        <end position="29"/>
    </location>
</feature>
<dbReference type="RefSeq" id="WP_255026361.1">
    <property type="nucleotide sequence ID" value="NZ_JANDHW010000004.1"/>
</dbReference>
<keyword evidence="6" id="KW-0411">Iron-sulfur</keyword>
<accession>A0ABT1MFV2</accession>
<dbReference type="Proteomes" id="UP001205603">
    <property type="component" value="Unassembled WGS sequence"/>
</dbReference>
<dbReference type="CDD" id="cd16373">
    <property type="entry name" value="DMSOR_beta_like"/>
    <property type="match status" value="1"/>
</dbReference>
<feature type="domain" description="4Fe-4S ferredoxin-type" evidence="8">
    <location>
        <begin position="375"/>
        <end position="407"/>
    </location>
</feature>
<keyword evidence="2" id="KW-0004">4Fe-4S</keyword>
<gene>
    <name evidence="9" type="ORF">NMU02_05400</name>
</gene>
<dbReference type="InterPro" id="IPR017900">
    <property type="entry name" value="4Fe4S_Fe_S_CS"/>
</dbReference>
<feature type="transmembrane region" description="Helical" evidence="7">
    <location>
        <begin position="41"/>
        <end position="61"/>
    </location>
</feature>
<feature type="transmembrane region" description="Helical" evidence="7">
    <location>
        <begin position="141"/>
        <end position="159"/>
    </location>
</feature>
<keyword evidence="1" id="KW-0813">Transport</keyword>
<evidence type="ECO:0000256" key="7">
    <source>
        <dbReference type="SAM" id="Phobius"/>
    </source>
</evidence>
<dbReference type="PROSITE" id="PS51379">
    <property type="entry name" value="4FE4S_FER_2"/>
    <property type="match status" value="6"/>
</dbReference>
<dbReference type="PANTHER" id="PTHR30176:SF3">
    <property type="entry name" value="FERREDOXIN-TYPE PROTEIN NAPH"/>
    <property type="match status" value="1"/>
</dbReference>
<feature type="domain" description="4Fe-4S ferredoxin-type" evidence="8">
    <location>
        <begin position="416"/>
        <end position="451"/>
    </location>
</feature>
<keyword evidence="5" id="KW-0408">Iron</keyword>
<feature type="transmembrane region" description="Helical" evidence="7">
    <location>
        <begin position="110"/>
        <end position="129"/>
    </location>
</feature>
<evidence type="ECO:0000256" key="4">
    <source>
        <dbReference type="ARBA" id="ARBA00022982"/>
    </source>
</evidence>
<evidence type="ECO:0000256" key="1">
    <source>
        <dbReference type="ARBA" id="ARBA00022448"/>
    </source>
</evidence>
<dbReference type="Pfam" id="PF12838">
    <property type="entry name" value="Fer4_7"/>
    <property type="match status" value="1"/>
</dbReference>
<evidence type="ECO:0000313" key="9">
    <source>
        <dbReference type="EMBL" id="MCP9611522.1"/>
    </source>
</evidence>
<feature type="domain" description="4Fe-4S ferredoxin-type" evidence="8">
    <location>
        <begin position="337"/>
        <end position="367"/>
    </location>
</feature>
<dbReference type="PANTHER" id="PTHR30176">
    <property type="entry name" value="FERREDOXIN-TYPE PROTEIN NAPH"/>
    <property type="match status" value="1"/>
</dbReference>
<keyword evidence="7" id="KW-1133">Transmembrane helix</keyword>
<proteinExistence type="predicted"/>
<keyword evidence="3" id="KW-0479">Metal-binding</keyword>
<dbReference type="Gene3D" id="3.30.70.20">
    <property type="match status" value="3"/>
</dbReference>
<reference evidence="9 10" key="1">
    <citation type="submission" date="2022-07" db="EMBL/GenBank/DDBJ databases">
        <title>Fecal culturing of patients with breast cancer.</title>
        <authorList>
            <person name="Teng N.M.Y."/>
            <person name="Kiu R."/>
            <person name="Evans R."/>
            <person name="Baker D.J."/>
            <person name="Zenner C."/>
            <person name="Robinson S.D."/>
            <person name="Hall L.J."/>
        </authorList>
    </citation>
    <scope>NUCLEOTIDE SEQUENCE [LARGE SCALE GENOMIC DNA]</scope>
    <source>
        <strain evidence="9 10">LH1063</strain>
    </source>
</reference>
<evidence type="ECO:0000259" key="8">
    <source>
        <dbReference type="PROSITE" id="PS51379"/>
    </source>
</evidence>
<organism evidence="9 10">
    <name type="scientific">Coprobacter tertius</name>
    <dbReference type="NCBI Taxonomy" id="2944915"/>
    <lineage>
        <taxon>Bacteria</taxon>
        <taxon>Pseudomonadati</taxon>
        <taxon>Bacteroidota</taxon>
        <taxon>Bacteroidia</taxon>
        <taxon>Bacteroidales</taxon>
        <taxon>Barnesiellaceae</taxon>
        <taxon>Coprobacter</taxon>
    </lineage>
</organism>
<evidence type="ECO:0000256" key="2">
    <source>
        <dbReference type="ARBA" id="ARBA00022485"/>
    </source>
</evidence>
<keyword evidence="4" id="KW-0249">Electron transport</keyword>
<dbReference type="Pfam" id="PF12801">
    <property type="entry name" value="Fer4_5"/>
    <property type="match status" value="2"/>
</dbReference>
<dbReference type="PROSITE" id="PS00198">
    <property type="entry name" value="4FE4S_FER_1"/>
    <property type="match status" value="2"/>
</dbReference>
<dbReference type="EMBL" id="JANDHW010000004">
    <property type="protein sequence ID" value="MCP9611522.1"/>
    <property type="molecule type" value="Genomic_DNA"/>
</dbReference>
<keyword evidence="7" id="KW-0472">Membrane</keyword>
<protein>
    <submittedName>
        <fullName evidence="9">4Fe-4S binding protein</fullName>
    </submittedName>
</protein>
<dbReference type="InterPro" id="IPR017896">
    <property type="entry name" value="4Fe4S_Fe-S-bd"/>
</dbReference>
<evidence type="ECO:0000256" key="5">
    <source>
        <dbReference type="ARBA" id="ARBA00023004"/>
    </source>
</evidence>
<name>A0ABT1MFV2_9BACT</name>
<feature type="domain" description="4Fe-4S ferredoxin-type" evidence="8">
    <location>
        <begin position="250"/>
        <end position="276"/>
    </location>
</feature>